<evidence type="ECO:0000256" key="1">
    <source>
        <dbReference type="SAM" id="MobiDB-lite"/>
    </source>
</evidence>
<dbReference type="STRING" id="1288291.A0A059F0U0"/>
<dbReference type="Pfam" id="PF03126">
    <property type="entry name" value="Plus-3"/>
    <property type="match status" value="1"/>
</dbReference>
<dbReference type="HOGENOM" id="CLU_076628_0_0_1"/>
<protein>
    <recommendedName>
        <fullName evidence="2">Plus3 domain-containing protein</fullName>
    </recommendedName>
</protein>
<dbReference type="EMBL" id="KK365173">
    <property type="protein sequence ID" value="KCZ80566.1"/>
    <property type="molecule type" value="Genomic_DNA"/>
</dbReference>
<proteinExistence type="predicted"/>
<evidence type="ECO:0000259" key="2">
    <source>
        <dbReference type="Pfam" id="PF03126"/>
    </source>
</evidence>
<dbReference type="AlphaFoldDB" id="A0A059F0U0"/>
<dbReference type="Gene3D" id="3.90.70.200">
    <property type="entry name" value="Plus-3 domain"/>
    <property type="match status" value="1"/>
</dbReference>
<dbReference type="InterPro" id="IPR036128">
    <property type="entry name" value="Plus3-like_sf"/>
</dbReference>
<evidence type="ECO:0000313" key="4">
    <source>
        <dbReference type="Proteomes" id="UP000030655"/>
    </source>
</evidence>
<feature type="domain" description="Plus3" evidence="2">
    <location>
        <begin position="102"/>
        <end position="196"/>
    </location>
</feature>
<accession>A0A059F0U0</accession>
<organism evidence="3 4">
    <name type="scientific">Anncaliia algerae PRA339</name>
    <dbReference type="NCBI Taxonomy" id="1288291"/>
    <lineage>
        <taxon>Eukaryota</taxon>
        <taxon>Fungi</taxon>
        <taxon>Fungi incertae sedis</taxon>
        <taxon>Microsporidia</taxon>
        <taxon>Tubulinosematoidea</taxon>
        <taxon>Tubulinosematidae</taxon>
        <taxon>Anncaliia</taxon>
    </lineage>
</organism>
<reference evidence="3 4" key="2">
    <citation type="submission" date="2014-03" db="EMBL/GenBank/DDBJ databases">
        <title>The Genome Sequence of Anncaliia algerae insect isolate PRA339.</title>
        <authorList>
            <consortium name="The Broad Institute Genome Sequencing Platform"/>
            <consortium name="The Broad Institute Genome Sequencing Center for Infectious Disease"/>
            <person name="Cuomo C."/>
            <person name="Becnel J."/>
            <person name="Sanscrainte N."/>
            <person name="Walker B."/>
            <person name="Young S.K."/>
            <person name="Zeng Q."/>
            <person name="Gargeya S."/>
            <person name="Fitzgerald M."/>
            <person name="Haas B."/>
            <person name="Abouelleil A."/>
            <person name="Alvarado L."/>
            <person name="Arachchi H.M."/>
            <person name="Berlin A.M."/>
            <person name="Chapman S.B."/>
            <person name="Dewar J."/>
            <person name="Goldberg J."/>
            <person name="Griggs A."/>
            <person name="Gujja S."/>
            <person name="Hansen M."/>
            <person name="Howarth C."/>
            <person name="Imamovic A."/>
            <person name="Larimer J."/>
            <person name="McCowan C."/>
            <person name="Murphy C."/>
            <person name="Neiman D."/>
            <person name="Pearson M."/>
            <person name="Priest M."/>
            <person name="Roberts A."/>
            <person name="Saif S."/>
            <person name="Shea T."/>
            <person name="Sisk P."/>
            <person name="Sykes S."/>
            <person name="Wortman J."/>
            <person name="Nusbaum C."/>
            <person name="Birren B."/>
        </authorList>
    </citation>
    <scope>NUCLEOTIDE SEQUENCE [LARGE SCALE GENOMIC DNA]</scope>
    <source>
        <strain evidence="3 4">PRA339</strain>
    </source>
</reference>
<dbReference type="SUPFAM" id="SSF159042">
    <property type="entry name" value="Plus3-like"/>
    <property type="match status" value="1"/>
</dbReference>
<name>A0A059F0U0_9MICR</name>
<dbReference type="Proteomes" id="UP000030655">
    <property type="component" value="Unassembled WGS sequence"/>
</dbReference>
<keyword evidence="4" id="KW-1185">Reference proteome</keyword>
<sequence length="315" mass="37458">MKINKEKNSENQYSKQRKMTNIFDSNDEEDLYLGSSDEKRLEAMTEKERQKILYERHSKIKAMKEKAIIEQKLNEIEKKQPTAADSLKVSKIENNFDIFCTCVIKRDFIIDNIYKPFLQNWIGNLIRFKINEDYYIGKVRSYIHDQEVYDLPKPNGVTKTDVVFELDAGFKVFRRIRIAFLSNAPPTQSDYEDFLKNNPNFDLNTQLNKVKSTNFIMKKPLTESEHIKMLTEKRSLYSDPNKRIILRKIKLIKERDEAIEAKKFEKAEEIQRVIDGMNVKPINKEEEVWKKVSERNRKINAQNARRYELSKKNNK</sequence>
<dbReference type="InterPro" id="IPR004343">
    <property type="entry name" value="Plus-3_dom"/>
</dbReference>
<dbReference type="OrthoDB" id="166375at2759"/>
<evidence type="ECO:0000313" key="3">
    <source>
        <dbReference type="EMBL" id="KCZ80566.1"/>
    </source>
</evidence>
<dbReference type="VEuPathDB" id="MicrosporidiaDB:H312_02021"/>
<gene>
    <name evidence="3" type="ORF">H312_02021</name>
</gene>
<reference evidence="4" key="1">
    <citation type="submission" date="2013-02" db="EMBL/GenBank/DDBJ databases">
        <authorList>
            <consortium name="The Broad Institute Genome Sequencing Platform"/>
            <person name="Cuomo C."/>
            <person name="Becnel J."/>
            <person name="Sanscrainte N."/>
            <person name="Walker B."/>
            <person name="Young S.K."/>
            <person name="Zeng Q."/>
            <person name="Gargeya S."/>
            <person name="Fitzgerald M."/>
            <person name="Haas B."/>
            <person name="Abouelleil A."/>
            <person name="Alvarado L."/>
            <person name="Arachchi H.M."/>
            <person name="Berlin A.M."/>
            <person name="Chapman S.B."/>
            <person name="Dewar J."/>
            <person name="Goldberg J."/>
            <person name="Griggs A."/>
            <person name="Gujja S."/>
            <person name="Hansen M."/>
            <person name="Howarth C."/>
            <person name="Imamovic A."/>
            <person name="Larimer J."/>
            <person name="McCowan C."/>
            <person name="Murphy C."/>
            <person name="Neiman D."/>
            <person name="Pearson M."/>
            <person name="Priest M."/>
            <person name="Roberts A."/>
            <person name="Saif S."/>
            <person name="Shea T."/>
            <person name="Sisk P."/>
            <person name="Sykes S."/>
            <person name="Wortman J."/>
            <person name="Nusbaum C."/>
            <person name="Birren B."/>
        </authorList>
    </citation>
    <scope>NUCLEOTIDE SEQUENCE [LARGE SCALE GENOMIC DNA]</scope>
    <source>
        <strain evidence="4">PRA339</strain>
    </source>
</reference>
<dbReference type="GO" id="GO:0003677">
    <property type="term" value="F:DNA binding"/>
    <property type="evidence" value="ECO:0007669"/>
    <property type="project" value="InterPro"/>
</dbReference>
<feature type="region of interest" description="Disordered" evidence="1">
    <location>
        <begin position="1"/>
        <end position="22"/>
    </location>
</feature>